<proteinExistence type="predicted"/>
<dbReference type="EMBL" id="JAACJP010000005">
    <property type="protein sequence ID" value="KAF5384203.1"/>
    <property type="molecule type" value="Genomic_DNA"/>
</dbReference>
<keyword evidence="2" id="KW-1185">Reference proteome</keyword>
<evidence type="ECO:0000313" key="2">
    <source>
        <dbReference type="Proteomes" id="UP000565441"/>
    </source>
</evidence>
<protein>
    <submittedName>
        <fullName evidence="1">Uncharacterized protein</fullName>
    </submittedName>
</protein>
<gene>
    <name evidence="1" type="ORF">D9615_003106</name>
</gene>
<accession>A0A8H5M7Y4</accession>
<sequence>MPFLPEELDKAYQEVVLGNPYIDRELFMGEHLGSAHFWVGIQPFLLHRGYRLRPRYDPQWVAPWLRGPEINQNILAFEESLILGHGEGLLDAVRVSDGFKVVFKRVSTRSPELLIARYLSSPNLRSDPGNQGTRKLPWQCRGCRASVPRNNMYLARQMKDDTVVRGYRQGLSN</sequence>
<dbReference type="Proteomes" id="UP000565441">
    <property type="component" value="Unassembled WGS sequence"/>
</dbReference>
<reference evidence="1 2" key="1">
    <citation type="journal article" date="2020" name="ISME J.">
        <title>Uncovering the hidden diversity of litter-decomposition mechanisms in mushroom-forming fungi.</title>
        <authorList>
            <person name="Floudas D."/>
            <person name="Bentzer J."/>
            <person name="Ahren D."/>
            <person name="Johansson T."/>
            <person name="Persson P."/>
            <person name="Tunlid A."/>
        </authorList>
    </citation>
    <scope>NUCLEOTIDE SEQUENCE [LARGE SCALE GENOMIC DNA]</scope>
    <source>
        <strain evidence="1 2">CBS 661.87</strain>
    </source>
</reference>
<comment type="caution">
    <text evidence="1">The sequence shown here is derived from an EMBL/GenBank/DDBJ whole genome shotgun (WGS) entry which is preliminary data.</text>
</comment>
<dbReference type="AlphaFoldDB" id="A0A8H5M7Y4"/>
<name>A0A8H5M7Y4_9AGAR</name>
<organism evidence="1 2">
    <name type="scientific">Tricholomella constricta</name>
    <dbReference type="NCBI Taxonomy" id="117010"/>
    <lineage>
        <taxon>Eukaryota</taxon>
        <taxon>Fungi</taxon>
        <taxon>Dikarya</taxon>
        <taxon>Basidiomycota</taxon>
        <taxon>Agaricomycotina</taxon>
        <taxon>Agaricomycetes</taxon>
        <taxon>Agaricomycetidae</taxon>
        <taxon>Agaricales</taxon>
        <taxon>Tricholomatineae</taxon>
        <taxon>Lyophyllaceae</taxon>
        <taxon>Tricholomella</taxon>
    </lineage>
</organism>
<dbReference type="OrthoDB" id="5987198at2759"/>
<evidence type="ECO:0000313" key="1">
    <source>
        <dbReference type="EMBL" id="KAF5384203.1"/>
    </source>
</evidence>